<keyword evidence="2" id="KW-1185">Reference proteome</keyword>
<gene>
    <name evidence="1" type="ORF">ACJEBM_01960</name>
</gene>
<accession>A0ACC7MP07</accession>
<comment type="caution">
    <text evidence="1">The sequence shown here is derived from an EMBL/GenBank/DDBJ whole genome shotgun (WGS) entry which is preliminary data.</text>
</comment>
<dbReference type="Proteomes" id="UP001622950">
    <property type="component" value="Unassembled WGS sequence"/>
</dbReference>
<reference evidence="1" key="1">
    <citation type="submission" date="2024-11" db="EMBL/GenBank/DDBJ databases">
        <authorList>
            <person name="Lucas J.A."/>
        </authorList>
    </citation>
    <scope>NUCLEOTIDE SEQUENCE</scope>
    <source>
        <strain evidence="1">Z 8.8</strain>
    </source>
</reference>
<keyword evidence="1" id="KW-0503">Monooxygenase</keyword>
<dbReference type="EMBL" id="JBJHQE010000002">
    <property type="protein sequence ID" value="MFK9079443.1"/>
    <property type="molecule type" value="Genomic_DNA"/>
</dbReference>
<keyword evidence="1" id="KW-0560">Oxidoreductase</keyword>
<proteinExistence type="predicted"/>
<organism evidence="1 2">
    <name type="scientific">Pseudomonas neuropathica</name>
    <dbReference type="NCBI Taxonomy" id="2730425"/>
    <lineage>
        <taxon>Bacteria</taxon>
        <taxon>Pseudomonadati</taxon>
        <taxon>Pseudomonadota</taxon>
        <taxon>Gammaproteobacteria</taxon>
        <taxon>Pseudomonadales</taxon>
        <taxon>Pseudomonadaceae</taxon>
        <taxon>Pseudomonas</taxon>
    </lineage>
</organism>
<protein>
    <submittedName>
        <fullName evidence="1">Flavin-containing monooxygenase</fullName>
        <ecNumber evidence="1">1.14.13.-</ecNumber>
    </submittedName>
</protein>
<evidence type="ECO:0000313" key="1">
    <source>
        <dbReference type="EMBL" id="MFK9079443.1"/>
    </source>
</evidence>
<sequence>MLNTAQTSYDIVILGAGFGGLGMGAQLKMQGIDNFIILERGARIGGVWRDNAYPGAACDTESHLYCYSFYPHLRVSKMYADRDELLRYMDAMAARYDLMKHVKLNSELSQAHWDEQANRWAFELADGRRLQGRFFVPAWGQLNKPAIPAFKDLETFAGHAFHSAQWPEGLDLTGKKVASIGAAASAVQYVPEVAKQASHLTVFQRSANWIMPRNQMVFSREQLDAYSAQPQLYEESRRTLHAFRENGFARTRHGTDAQQEGIKMATGHLAAQVSDEALRAKLTPDYEFACKRILRSDDYYPALMRSNVTLETAAVDRFVPEGIIDKNGTLHELDSVIFGTGFESQAFHGDLQVTGTRGQTLHDRWAQGAEAYLGMTVPGFPNMFMIYGPNTNLNHNSIITMLEIQQRYIIQAVKGLGEHPRTAVDVKPDTFHAYNDSLQTNMQSSAFSSDCSSWYKNAAGKVINNWSGTVDEYRALAAEWKVDDYRLLVARESVYS</sequence>
<name>A0ACC7MP07_9PSED</name>
<evidence type="ECO:0000313" key="2">
    <source>
        <dbReference type="Proteomes" id="UP001622950"/>
    </source>
</evidence>
<dbReference type="EC" id="1.14.13.-" evidence="1"/>